<evidence type="ECO:0000313" key="2">
    <source>
        <dbReference type="Proteomes" id="UP000494206"/>
    </source>
</evidence>
<keyword evidence="2" id="KW-1185">Reference proteome</keyword>
<dbReference type="Proteomes" id="UP000494206">
    <property type="component" value="Unassembled WGS sequence"/>
</dbReference>
<reference evidence="1 2" key="1">
    <citation type="submission" date="2020-04" db="EMBL/GenBank/DDBJ databases">
        <authorList>
            <person name="Laetsch R D."/>
            <person name="Stevens L."/>
            <person name="Kumar S."/>
            <person name="Blaxter L. M."/>
        </authorList>
    </citation>
    <scope>NUCLEOTIDE SEQUENCE [LARGE SCALE GENOMIC DNA]</scope>
</reference>
<accession>A0A8S1EKV1</accession>
<gene>
    <name evidence="1" type="ORF">CBOVIS_LOCUS4177</name>
</gene>
<name>A0A8S1EKV1_9PELO</name>
<dbReference type="AlphaFoldDB" id="A0A8S1EKV1"/>
<sequence>MINNFALIVLISRYQFLECVKHSHPWLTPQFRLNDIQKTADADNLTQWKENFAFRKVSSTNNLFCKIYGYCREYEMGLSVINILTKWKNMGLIYPYKKYDGRADPNFPYSKLQSFVSTMRQKNNFY</sequence>
<dbReference type="EMBL" id="CADEPM010000003">
    <property type="protein sequence ID" value="CAB3401427.1"/>
    <property type="molecule type" value="Genomic_DNA"/>
</dbReference>
<comment type="caution">
    <text evidence="1">The sequence shown here is derived from an EMBL/GenBank/DDBJ whole genome shotgun (WGS) entry which is preliminary data.</text>
</comment>
<evidence type="ECO:0000313" key="1">
    <source>
        <dbReference type="EMBL" id="CAB3401427.1"/>
    </source>
</evidence>
<proteinExistence type="predicted"/>
<protein>
    <submittedName>
        <fullName evidence="1">Uncharacterized protein</fullName>
    </submittedName>
</protein>
<dbReference type="OrthoDB" id="5845982at2759"/>
<organism evidence="1 2">
    <name type="scientific">Caenorhabditis bovis</name>
    <dbReference type="NCBI Taxonomy" id="2654633"/>
    <lineage>
        <taxon>Eukaryota</taxon>
        <taxon>Metazoa</taxon>
        <taxon>Ecdysozoa</taxon>
        <taxon>Nematoda</taxon>
        <taxon>Chromadorea</taxon>
        <taxon>Rhabditida</taxon>
        <taxon>Rhabditina</taxon>
        <taxon>Rhabditomorpha</taxon>
        <taxon>Rhabditoidea</taxon>
        <taxon>Rhabditidae</taxon>
        <taxon>Peloderinae</taxon>
        <taxon>Caenorhabditis</taxon>
    </lineage>
</organism>